<dbReference type="PROSITE" id="PS51375">
    <property type="entry name" value="PPR"/>
    <property type="match status" value="10"/>
</dbReference>
<dbReference type="AlphaFoldDB" id="A0A6J1GE00"/>
<dbReference type="InterPro" id="IPR011990">
    <property type="entry name" value="TPR-like_helical_dom_sf"/>
</dbReference>
<dbReference type="GO" id="GO:0016747">
    <property type="term" value="F:acyltransferase activity, transferring groups other than amino-acyl groups"/>
    <property type="evidence" value="ECO:0007669"/>
    <property type="project" value="InterPro"/>
</dbReference>
<feature type="repeat" description="PPR" evidence="4">
    <location>
        <begin position="254"/>
        <end position="288"/>
    </location>
</feature>
<dbReference type="SUPFAM" id="SSF48452">
    <property type="entry name" value="TPR-like"/>
    <property type="match status" value="1"/>
</dbReference>
<dbReference type="Gene3D" id="3.40.47.10">
    <property type="match status" value="2"/>
</dbReference>
<gene>
    <name evidence="8" type="primary">LOC111453319</name>
</gene>
<dbReference type="Pfam" id="PF02797">
    <property type="entry name" value="Chal_sti_synt_C"/>
    <property type="match status" value="1"/>
</dbReference>
<dbReference type="KEGG" id="cmos:111453319"/>
<dbReference type="Gene3D" id="1.25.40.10">
    <property type="entry name" value="Tetratricopeptide repeat domain"/>
    <property type="match status" value="6"/>
</dbReference>
<dbReference type="InterPro" id="IPR012328">
    <property type="entry name" value="Chalcone/stilbene_synt_C"/>
</dbReference>
<dbReference type="PANTHER" id="PTHR11877">
    <property type="entry name" value="HYDROXYMETHYLGLUTARYL-COA SYNTHASE"/>
    <property type="match status" value="1"/>
</dbReference>
<feature type="repeat" description="PPR" evidence="4">
    <location>
        <begin position="362"/>
        <end position="396"/>
    </location>
</feature>
<feature type="repeat" description="PPR" evidence="4">
    <location>
        <begin position="291"/>
        <end position="325"/>
    </location>
</feature>
<dbReference type="CDD" id="cd00831">
    <property type="entry name" value="CHS_like"/>
    <property type="match status" value="1"/>
</dbReference>
<protein>
    <submittedName>
        <fullName evidence="8">Pentatricopeptide repeat-containing protein At1g02060, chloroplastic-like</fullName>
    </submittedName>
</protein>
<dbReference type="SUPFAM" id="SSF53901">
    <property type="entry name" value="Thiolase-like"/>
    <property type="match status" value="2"/>
</dbReference>
<dbReference type="InterPro" id="IPR016039">
    <property type="entry name" value="Thiolase-like"/>
</dbReference>
<dbReference type="Pfam" id="PF13041">
    <property type="entry name" value="PPR_2"/>
    <property type="match status" value="4"/>
</dbReference>
<proteinExistence type="inferred from homology"/>
<evidence type="ECO:0000259" key="6">
    <source>
        <dbReference type="Pfam" id="PF02797"/>
    </source>
</evidence>
<comment type="similarity">
    <text evidence="1">Belongs to the thiolase-like superfamily. Chalcone/stilbene synthases family.</text>
</comment>
<feature type="repeat" description="PPR" evidence="4">
    <location>
        <begin position="473"/>
        <end position="507"/>
    </location>
</feature>
<feature type="repeat" description="PPR" evidence="4">
    <location>
        <begin position="397"/>
        <end position="431"/>
    </location>
</feature>
<organism evidence="7 8">
    <name type="scientific">Cucurbita moschata</name>
    <name type="common">Winter crookneck squash</name>
    <name type="synonym">Cucurbita pepo var. moschata</name>
    <dbReference type="NCBI Taxonomy" id="3662"/>
    <lineage>
        <taxon>Eukaryota</taxon>
        <taxon>Viridiplantae</taxon>
        <taxon>Streptophyta</taxon>
        <taxon>Embryophyta</taxon>
        <taxon>Tracheophyta</taxon>
        <taxon>Spermatophyta</taxon>
        <taxon>Magnoliopsida</taxon>
        <taxon>eudicotyledons</taxon>
        <taxon>Gunneridae</taxon>
        <taxon>Pentapetalae</taxon>
        <taxon>rosids</taxon>
        <taxon>fabids</taxon>
        <taxon>Cucurbitales</taxon>
        <taxon>Cucurbitaceae</taxon>
        <taxon>Cucurbiteae</taxon>
        <taxon>Cucurbita</taxon>
    </lineage>
</organism>
<feature type="domain" description="Chalcone/stilbene synthase N-terminal" evidence="5">
    <location>
        <begin position="829"/>
        <end position="1047"/>
    </location>
</feature>
<dbReference type="Proteomes" id="UP000504609">
    <property type="component" value="Unplaced"/>
</dbReference>
<dbReference type="FunFam" id="3.40.47.10:FF:000014">
    <property type="entry name" value="Chalcone synthase 1"/>
    <property type="match status" value="1"/>
</dbReference>
<sequence>MAVISSFKDGAAVVFRRQSSNMHRRLPFLRCYSSRLTEAETKSSNRTKKARDMARMINSKPWSNDLESSLASFSPSLSKTTVLQTLGFLRDPSKALKFFNWAQEMGHAHTDQSYFSILEILGRNRHLNAARNFLFSIEKRSRGAVKLEARFFNSLMRNFSRAGLFQESINLFTTMKSHGVSPSIVTFNSLLTILLKRGRTNMAKNVYDEMLSTYGVTPDTFTFNILIRGFCMNGMVDEGFRIFKDLSRFGCEPDVITYNTLVDGLCRGGKVTIAYNVVKAMGKKSVDLNPNVVTYTTLIRGYCAKREINNALAVFEEMVNLGLKANNITYNTLIKGLCEAEKFEKVKEILEATAVDGTFSPDTCTFNTLMHCHCDAGNLDEALRVFERMTKLKIRPDSATYSVLIRSLCEGKYYEKAENLLDKLLEKRILLSDDGCKPLVAAYNPIFKYLCENGKAKKAETVFRQLMRRGTQDPPSYKTLIMGHCNEGTFESGYELLVLMLRKDFLPDMEVYEALINGFLHKDKPLLALQTLEKMLRSSHLPESSTFHSILEKLLEQGNASESASLIQLMLDKNIRQNLGFSTGCIRLLFEAGINDKAFQIVRMLYGNGYSVKMEELILFLCHCKKYIEASKMLLFSLESHQAVDIDVCSAVIFHLCQINKLSEAFGLYYKLVEMGVHQQLSCLNQLKASLEAGGKFEEVEFVSKRMEPQLKYKSLDCLRSSCKLALLLLIMLLVKSSANEAEGTMIFLKQLAEVIWSWDIPNGTWFFLRNLVIGGINTLMAHLNSSNSVIGFIQVFTDKGYKHISFKLPNMSKMSCEGPAKLDHARARRVPTPGKATILAIGKAFPSQLVPQECLVEGYIRDTKCVDATIKEKLERLCKTTTVKTRYTVMCKEILDKYPELVTEGSATIRQRLEIANPAVVEMATEASKACIKEWGRSVEDITHIVYVSSSEIRLPGGDLYIANRLGLKNDVGRVMLYFLGCYGGVTGLRVAKDIAENNPGSRILLTTSETTILGFRPPNNERPYDLVGAALFGDGAAGVIIGADPVLGQESPFMELNYAIQQFLPDTHNVIDGRLSEKGINFILGRDLPQRIDENIEEFCRKLMGKGKLVEFNELFWAVHPGGPAILNKLESTLRLKSDKLECSRKALMDYGNVSSNTIFYVIEKMREKLKREDGEEWGLALAFGPGITFEGILIRSL</sequence>
<reference evidence="8" key="1">
    <citation type="submission" date="2025-08" db="UniProtKB">
        <authorList>
            <consortium name="RefSeq"/>
        </authorList>
    </citation>
    <scope>IDENTIFICATION</scope>
    <source>
        <tissue evidence="8">Young leaves</tissue>
    </source>
</reference>
<dbReference type="InterPro" id="IPR011141">
    <property type="entry name" value="Polyketide_synthase_type-III"/>
</dbReference>
<evidence type="ECO:0000256" key="3">
    <source>
        <dbReference type="ARBA" id="ARBA00022737"/>
    </source>
</evidence>
<dbReference type="GO" id="GO:0030639">
    <property type="term" value="P:polyketide biosynthetic process"/>
    <property type="evidence" value="ECO:0007669"/>
    <property type="project" value="TreeGrafter"/>
</dbReference>
<evidence type="ECO:0000256" key="2">
    <source>
        <dbReference type="ARBA" id="ARBA00022679"/>
    </source>
</evidence>
<dbReference type="PANTHER" id="PTHR11877:SF46">
    <property type="entry name" value="TYPE III POLYKETIDE SYNTHASE A"/>
    <property type="match status" value="1"/>
</dbReference>
<keyword evidence="3" id="KW-0677">Repeat</keyword>
<feature type="repeat" description="PPR" evidence="4">
    <location>
        <begin position="183"/>
        <end position="218"/>
    </location>
</feature>
<dbReference type="Pfam" id="PF01535">
    <property type="entry name" value="PPR"/>
    <property type="match status" value="4"/>
</dbReference>
<name>A0A6J1GE00_CUCMO</name>
<dbReference type="RefSeq" id="XP_022950146.1">
    <property type="nucleotide sequence ID" value="XM_023094378.1"/>
</dbReference>
<evidence type="ECO:0000313" key="8">
    <source>
        <dbReference type="RefSeq" id="XP_022950146.1"/>
    </source>
</evidence>
<dbReference type="FunFam" id="3.40.47.10:FF:000025">
    <property type="entry name" value="Chalcone synthase 2"/>
    <property type="match status" value="1"/>
</dbReference>
<dbReference type="InterPro" id="IPR001099">
    <property type="entry name" value="Chalcone/stilbene_synt_N"/>
</dbReference>
<evidence type="ECO:0000256" key="4">
    <source>
        <dbReference type="PROSITE-ProRule" id="PRU00708"/>
    </source>
</evidence>
<feature type="domain" description="Chalcone/stilbene synthase C-terminal" evidence="6">
    <location>
        <begin position="1057"/>
        <end position="1200"/>
    </location>
</feature>
<feature type="repeat" description="PPR" evidence="4">
    <location>
        <begin position="219"/>
        <end position="253"/>
    </location>
</feature>
<feature type="repeat" description="PPR" evidence="4">
    <location>
        <begin position="148"/>
        <end position="182"/>
    </location>
</feature>
<feature type="repeat" description="PPR" evidence="4">
    <location>
        <begin position="508"/>
        <end position="542"/>
    </location>
</feature>
<keyword evidence="2" id="KW-0808">Transferase</keyword>
<dbReference type="InterPro" id="IPR002885">
    <property type="entry name" value="PPR_rpt"/>
</dbReference>
<dbReference type="GeneID" id="111453319"/>
<evidence type="ECO:0000313" key="7">
    <source>
        <dbReference type="Proteomes" id="UP000504609"/>
    </source>
</evidence>
<feature type="repeat" description="PPR" evidence="4">
    <location>
        <begin position="326"/>
        <end position="361"/>
    </location>
</feature>
<accession>A0A6J1GE00</accession>
<evidence type="ECO:0000259" key="5">
    <source>
        <dbReference type="Pfam" id="PF00195"/>
    </source>
</evidence>
<dbReference type="Pfam" id="PF00195">
    <property type="entry name" value="Chal_sti_synt_N"/>
    <property type="match status" value="1"/>
</dbReference>
<dbReference type="NCBIfam" id="TIGR00756">
    <property type="entry name" value="PPR"/>
    <property type="match status" value="9"/>
</dbReference>
<evidence type="ECO:0000256" key="1">
    <source>
        <dbReference type="ARBA" id="ARBA00005531"/>
    </source>
</evidence>
<keyword evidence="7" id="KW-1185">Reference proteome</keyword>